<evidence type="ECO:0000313" key="2">
    <source>
        <dbReference type="Proteomes" id="UP000005555"/>
    </source>
</evidence>
<evidence type="ECO:0000313" key="1">
    <source>
        <dbReference type="EMBL" id="EAS46093.1"/>
    </source>
</evidence>
<keyword evidence="2" id="KW-1185">Reference proteome</keyword>
<organism evidence="1 2">
    <name type="scientific">gamma proteobacterium HTCC2207</name>
    <dbReference type="NCBI Taxonomy" id="314287"/>
    <lineage>
        <taxon>Bacteria</taxon>
        <taxon>Pseudomonadati</taxon>
        <taxon>Pseudomonadota</taxon>
        <taxon>Gammaproteobacteria</taxon>
        <taxon>Cellvibrionales</taxon>
        <taxon>Porticoccaceae</taxon>
        <taxon>SAR92 clade</taxon>
    </lineage>
</organism>
<accession>Q1YPE2</accession>
<dbReference type="Proteomes" id="UP000005555">
    <property type="component" value="Unassembled WGS sequence"/>
</dbReference>
<dbReference type="PROSITE" id="PS51257">
    <property type="entry name" value="PROKAR_LIPOPROTEIN"/>
    <property type="match status" value="1"/>
</dbReference>
<reference evidence="1 2" key="1">
    <citation type="submission" date="2006-03" db="EMBL/GenBank/DDBJ databases">
        <authorList>
            <person name="Giovannoni S.J."/>
            <person name="Cho J.-C."/>
            <person name="Ferriera S."/>
            <person name="Johnson J."/>
            <person name="Kravitz S."/>
            <person name="Halpern A."/>
            <person name="Remington K."/>
            <person name="Beeson K."/>
            <person name="Tran B."/>
            <person name="Rogers Y.-H."/>
            <person name="Friedman R."/>
            <person name="Venter J.C."/>
        </authorList>
    </citation>
    <scope>NUCLEOTIDE SEQUENCE [LARGE SCALE GENOMIC DNA]</scope>
    <source>
        <strain evidence="1 2">HTCC2207</strain>
    </source>
</reference>
<protein>
    <recommendedName>
        <fullName evidence="3">Lipoprotein</fullName>
    </recommendedName>
</protein>
<dbReference type="HOGENOM" id="CLU_1676629_0_0_6"/>
<evidence type="ECO:0008006" key="3">
    <source>
        <dbReference type="Google" id="ProtNLM"/>
    </source>
</evidence>
<sequence>MKIITLFLLTITLSGCNLFSDSYQQESRKIINYLLADMPLPDNADIQKQPTVILGTGTGIAGRIVLLSPVSPASNLIYYSDATLGTGWTLVSSTVAEEIVLTYTKDGRYATIEIQKTNGPSWFGGESDSQIIISVVHPSAIQEQNPYLALKEIDNRDNLVVLSD</sequence>
<dbReference type="OrthoDB" id="8913428at2"/>
<dbReference type="EMBL" id="AAPI01000010">
    <property type="protein sequence ID" value="EAS46093.1"/>
    <property type="molecule type" value="Genomic_DNA"/>
</dbReference>
<name>Q1YPE2_9GAMM</name>
<comment type="caution">
    <text evidence="1">The sequence shown here is derived from an EMBL/GenBank/DDBJ whole genome shotgun (WGS) entry which is preliminary data.</text>
</comment>
<dbReference type="AlphaFoldDB" id="Q1YPE2"/>
<gene>
    <name evidence="1" type="ORF">GB2207_02970</name>
</gene>
<proteinExistence type="predicted"/>